<organism evidence="2 3">
    <name type="scientific">Streptomyces botrytidirepellens</name>
    <dbReference type="NCBI Taxonomy" id="2486417"/>
    <lineage>
        <taxon>Bacteria</taxon>
        <taxon>Bacillati</taxon>
        <taxon>Actinomycetota</taxon>
        <taxon>Actinomycetes</taxon>
        <taxon>Kitasatosporales</taxon>
        <taxon>Streptomycetaceae</taxon>
        <taxon>Streptomyces</taxon>
    </lineage>
</organism>
<evidence type="ECO:0000256" key="1">
    <source>
        <dbReference type="SAM" id="SignalP"/>
    </source>
</evidence>
<feature type="signal peptide" evidence="1">
    <location>
        <begin position="1"/>
        <end position="30"/>
    </location>
</feature>
<dbReference type="SUPFAM" id="SSF53850">
    <property type="entry name" value="Periplasmic binding protein-like II"/>
    <property type="match status" value="1"/>
</dbReference>
<proteinExistence type="predicted"/>
<dbReference type="PROSITE" id="PS51257">
    <property type="entry name" value="PROKAR_LIPOPROTEIN"/>
    <property type="match status" value="1"/>
</dbReference>
<dbReference type="InterPro" id="IPR006059">
    <property type="entry name" value="SBP"/>
</dbReference>
<comment type="caution">
    <text evidence="2">The sequence shown here is derived from an EMBL/GenBank/DDBJ whole genome shotgun (WGS) entry which is preliminary data.</text>
</comment>
<sequence length="445" mass="47896">MRRTTGTYRSRAVALAAIAALGAGLLSGCADDGDSDSNKSGNGGGGGSGKTKIIMGLFGTMGFKEAGLYDEYMKLHPDIKIEQTVIERNENYYPQLLNHLSTGSGLADVQGIEVANIAEVVQTQADKFVDLSKTEGVKKDNWLDWKWQQGITKDGKAVGLATDIGPMAICYRKDLFQKAGLPTDREKVAQLWAGDWNKYLDAGKEYMKKAPKGTAFVDSAGGVFNAVVAGNAERYYDKSGKIIYKDSPAVKDAWKIATEAATGKVTAKLQQFQKTWDQGFANGQFATVSCPPWMLGYIQEKAGAKSKDQWDVAAAPKPGNWGGTFLGVPQAGKNKEEAAKLVAWLTAPEQQAKLFKERGSWPSAQASYSLPDVKDAKHPYFANAPIGSIFTEAAKGIPVQTLGAKDQIINQNLVDIGILQVDQQGKSPEAGWKAATKTIDNALDQ</sequence>
<keyword evidence="1" id="KW-0732">Signal</keyword>
<dbReference type="InterPro" id="IPR050490">
    <property type="entry name" value="Bact_solute-bd_prot1"/>
</dbReference>
<dbReference type="EMBL" id="RIBZ01000816">
    <property type="protein sequence ID" value="RNF87468.1"/>
    <property type="molecule type" value="Genomic_DNA"/>
</dbReference>
<accession>A0A3M8T186</accession>
<dbReference type="AlphaFoldDB" id="A0A3M8T186"/>
<feature type="chain" id="PRO_5017979979" evidence="1">
    <location>
        <begin position="31"/>
        <end position="445"/>
    </location>
</feature>
<dbReference type="Pfam" id="PF13416">
    <property type="entry name" value="SBP_bac_8"/>
    <property type="match status" value="1"/>
</dbReference>
<evidence type="ECO:0000313" key="2">
    <source>
        <dbReference type="EMBL" id="RNF87468.1"/>
    </source>
</evidence>
<dbReference type="PANTHER" id="PTHR43649:SF32">
    <property type="entry name" value="SUGAR BINDING SECRETED PROTEIN"/>
    <property type="match status" value="1"/>
</dbReference>
<evidence type="ECO:0000313" key="3">
    <source>
        <dbReference type="Proteomes" id="UP000275401"/>
    </source>
</evidence>
<protein>
    <submittedName>
        <fullName evidence="2">Extracellular solute-binding protein</fullName>
    </submittedName>
</protein>
<reference evidence="2 3" key="1">
    <citation type="submission" date="2018-11" db="EMBL/GenBank/DDBJ databases">
        <title>The Potential of Streptomyces as Biocontrol Agents against the Tomato grey mould, Botrytis cinerea (Gray mold) Frontiers in Microbiology.</title>
        <authorList>
            <person name="Li D."/>
        </authorList>
    </citation>
    <scope>NUCLEOTIDE SEQUENCE [LARGE SCALE GENOMIC DNA]</scope>
    <source>
        <strain evidence="2 3">NEAU-LD23</strain>
    </source>
</reference>
<dbReference type="Proteomes" id="UP000275401">
    <property type="component" value="Unassembled WGS sequence"/>
</dbReference>
<name>A0A3M8T186_9ACTN</name>
<keyword evidence="3" id="KW-1185">Reference proteome</keyword>
<dbReference type="RefSeq" id="WP_123107398.1">
    <property type="nucleotide sequence ID" value="NZ_RIBZ01000816.1"/>
</dbReference>
<dbReference type="Gene3D" id="3.40.190.10">
    <property type="entry name" value="Periplasmic binding protein-like II"/>
    <property type="match status" value="1"/>
</dbReference>
<gene>
    <name evidence="2" type="ORF">EEJ42_41985</name>
</gene>
<dbReference type="PANTHER" id="PTHR43649">
    <property type="entry name" value="ARABINOSE-BINDING PROTEIN-RELATED"/>
    <property type="match status" value="1"/>
</dbReference>